<dbReference type="AlphaFoldDB" id="A0A6J3MIB1"/>
<comment type="subcellular location">
    <subcellularLocation>
        <location evidence="1">Nucleus</location>
    </subcellularLocation>
</comment>
<organism evidence="5">
    <name type="scientific">Dissoconium aciculare CBS 342.82</name>
    <dbReference type="NCBI Taxonomy" id="1314786"/>
    <lineage>
        <taxon>Eukaryota</taxon>
        <taxon>Fungi</taxon>
        <taxon>Dikarya</taxon>
        <taxon>Ascomycota</taxon>
        <taxon>Pezizomycotina</taxon>
        <taxon>Dothideomycetes</taxon>
        <taxon>Dothideomycetidae</taxon>
        <taxon>Mycosphaerellales</taxon>
        <taxon>Dissoconiaceae</taxon>
        <taxon>Dissoconium</taxon>
    </lineage>
</organism>
<accession>A0A6J3MIB1</accession>
<dbReference type="GO" id="GO:0003697">
    <property type="term" value="F:single-stranded DNA binding"/>
    <property type="evidence" value="ECO:0007669"/>
    <property type="project" value="TreeGrafter"/>
</dbReference>
<dbReference type="GO" id="GO:0000724">
    <property type="term" value="P:double-strand break repair via homologous recombination"/>
    <property type="evidence" value="ECO:0007669"/>
    <property type="project" value="TreeGrafter"/>
</dbReference>
<feature type="region of interest" description="Disordered" evidence="3">
    <location>
        <begin position="147"/>
        <end position="212"/>
    </location>
</feature>
<dbReference type="Proteomes" id="UP000504637">
    <property type="component" value="Unplaced"/>
</dbReference>
<dbReference type="GO" id="GO:0005815">
    <property type="term" value="C:microtubule organizing center"/>
    <property type="evidence" value="ECO:0007669"/>
    <property type="project" value="TreeGrafter"/>
</dbReference>
<dbReference type="PANTHER" id="PTHR46457:SF1">
    <property type="entry name" value="DNA REPAIR PROTEIN RAD51 HOMOLOG 4"/>
    <property type="match status" value="1"/>
</dbReference>
<dbReference type="GO" id="GO:0033063">
    <property type="term" value="C:Rad51B-Rad51C-Rad51D-XRCC2 complex"/>
    <property type="evidence" value="ECO:0007669"/>
    <property type="project" value="TreeGrafter"/>
</dbReference>
<dbReference type="GO" id="GO:0000400">
    <property type="term" value="F:four-way junction DNA binding"/>
    <property type="evidence" value="ECO:0007669"/>
    <property type="project" value="TreeGrafter"/>
</dbReference>
<dbReference type="PANTHER" id="PTHR46457">
    <property type="entry name" value="DNA REPAIR PROTEIN RAD51 HOMOLOG 4"/>
    <property type="match status" value="1"/>
</dbReference>
<proteinExistence type="predicted"/>
<evidence type="ECO:0000256" key="1">
    <source>
        <dbReference type="ARBA" id="ARBA00004123"/>
    </source>
</evidence>
<evidence type="ECO:0000256" key="2">
    <source>
        <dbReference type="ARBA" id="ARBA00023242"/>
    </source>
</evidence>
<evidence type="ECO:0000256" key="3">
    <source>
        <dbReference type="SAM" id="MobiDB-lite"/>
    </source>
</evidence>
<dbReference type="RefSeq" id="XP_033464475.1">
    <property type="nucleotide sequence ID" value="XM_033603707.1"/>
</dbReference>
<dbReference type="GO" id="GO:0005657">
    <property type="term" value="C:replication fork"/>
    <property type="evidence" value="ECO:0007669"/>
    <property type="project" value="TreeGrafter"/>
</dbReference>
<reference evidence="5" key="2">
    <citation type="submission" date="2020-04" db="EMBL/GenBank/DDBJ databases">
        <authorList>
            <consortium name="NCBI Genome Project"/>
        </authorList>
    </citation>
    <scope>NUCLEOTIDE SEQUENCE</scope>
    <source>
        <strain evidence="5">CBS 342.82</strain>
    </source>
</reference>
<keyword evidence="4" id="KW-1185">Reference proteome</keyword>
<sequence>MIAAAIPVLASSIWAAEREAIPRNDHIGSSCPSKITVNADSVNDVLDGGFAHGSLHCITTAADLDNGDLINSTIVSHLTSSSDAVATIIDSTLAFDVRHLYRALTASMGGVEDAQQRAMQALERVKMMKVFDFEGLMEAIEETKITMQRPGTSATEEPMIEVIPHGTIPDSEDEEEEEEEVVKGPLRQDQADETTRQASKSPAGQSPQTHSSNLIIVQDISQVVGPLLRSNYTHGQAQLDRLIKSLERLTKSHQACTILFASASSRPVQETDHQLSQFATCSLRPALGDNVGYLVDLHIFRYVLPAAEMTRLDQSRRGEIRTRPASEPVEILEVVEDRYASRVGRWAAVRHGDHGILYDAH</sequence>
<dbReference type="GeneID" id="54361507"/>
<reference evidence="5" key="3">
    <citation type="submission" date="2025-08" db="UniProtKB">
        <authorList>
            <consortium name="RefSeq"/>
        </authorList>
    </citation>
    <scope>IDENTIFICATION</scope>
    <source>
        <strain evidence="5">CBS 342.82</strain>
    </source>
</reference>
<evidence type="ECO:0008006" key="6">
    <source>
        <dbReference type="Google" id="ProtNLM"/>
    </source>
</evidence>
<evidence type="ECO:0000313" key="4">
    <source>
        <dbReference type="Proteomes" id="UP000504637"/>
    </source>
</evidence>
<dbReference type="InterPro" id="IPR051988">
    <property type="entry name" value="HRR_RAD51_Paralog"/>
</dbReference>
<dbReference type="Gene3D" id="3.40.50.300">
    <property type="entry name" value="P-loop containing nucleotide triphosphate hydrolases"/>
    <property type="match status" value="1"/>
</dbReference>
<dbReference type="GO" id="GO:0000723">
    <property type="term" value="P:telomere maintenance"/>
    <property type="evidence" value="ECO:0007669"/>
    <property type="project" value="TreeGrafter"/>
</dbReference>
<reference evidence="5" key="1">
    <citation type="submission" date="2020-01" db="EMBL/GenBank/DDBJ databases">
        <authorList>
            <consortium name="DOE Joint Genome Institute"/>
            <person name="Haridas S."/>
            <person name="Albert R."/>
            <person name="Binder M."/>
            <person name="Bloem J."/>
            <person name="Labutti K."/>
            <person name="Salamov A."/>
            <person name="Andreopoulos B."/>
            <person name="Baker S.E."/>
            <person name="Barry K."/>
            <person name="Bills G."/>
            <person name="Bluhm B.H."/>
            <person name="Cannon C."/>
            <person name="Castanera R."/>
            <person name="Culley D.E."/>
            <person name="Daum C."/>
            <person name="Ezra D."/>
            <person name="Gonzalez J.B."/>
            <person name="Henrissat B."/>
            <person name="Kuo A."/>
            <person name="Liang C."/>
            <person name="Lipzen A."/>
            <person name="Lutzoni F."/>
            <person name="Magnuson J."/>
            <person name="Mondo S."/>
            <person name="Nolan M."/>
            <person name="Ohm R."/>
            <person name="Pangilinan J."/>
            <person name="Park H.-J."/>
            <person name="Ramirez L."/>
            <person name="Alfaro M."/>
            <person name="Sun H."/>
            <person name="Tritt A."/>
            <person name="Yoshinaga Y."/>
            <person name="Zwiers L.-H."/>
            <person name="Turgeon B.G."/>
            <person name="Goodwin S.B."/>
            <person name="Spatafora J.W."/>
            <person name="Crous P.W."/>
            <person name="Grigoriev I.V."/>
        </authorList>
    </citation>
    <scope>NUCLEOTIDE SEQUENCE</scope>
    <source>
        <strain evidence="5">CBS 342.82</strain>
    </source>
</reference>
<protein>
    <recommendedName>
        <fullName evidence="6">DNA recombination and repair protein Rad51-like C-terminal domain-containing protein</fullName>
    </recommendedName>
</protein>
<feature type="compositionally biased region" description="Polar residues" evidence="3">
    <location>
        <begin position="196"/>
        <end position="212"/>
    </location>
</feature>
<gene>
    <name evidence="5" type="ORF">K489DRAFT_375533</name>
</gene>
<name>A0A6J3MIB1_9PEZI</name>
<keyword evidence="2" id="KW-0539">Nucleus</keyword>
<evidence type="ECO:0000313" key="5">
    <source>
        <dbReference type="RefSeq" id="XP_033464475.1"/>
    </source>
</evidence>
<dbReference type="GO" id="GO:0042148">
    <property type="term" value="P:DNA strand invasion"/>
    <property type="evidence" value="ECO:0007669"/>
    <property type="project" value="TreeGrafter"/>
</dbReference>
<dbReference type="GO" id="GO:0008094">
    <property type="term" value="F:ATP-dependent activity, acting on DNA"/>
    <property type="evidence" value="ECO:0007669"/>
    <property type="project" value="TreeGrafter"/>
</dbReference>
<dbReference type="InterPro" id="IPR027417">
    <property type="entry name" value="P-loop_NTPase"/>
</dbReference>
<dbReference type="OrthoDB" id="336321at2759"/>
<dbReference type="GO" id="GO:0007131">
    <property type="term" value="P:reciprocal meiotic recombination"/>
    <property type="evidence" value="ECO:0007669"/>
    <property type="project" value="TreeGrafter"/>
</dbReference>
<feature type="compositionally biased region" description="Acidic residues" evidence="3">
    <location>
        <begin position="170"/>
        <end position="180"/>
    </location>
</feature>